<feature type="transmembrane region" description="Helical" evidence="1">
    <location>
        <begin position="286"/>
        <end position="308"/>
    </location>
</feature>
<feature type="transmembrane region" description="Helical" evidence="1">
    <location>
        <begin position="160"/>
        <end position="176"/>
    </location>
</feature>
<feature type="transmembrane region" description="Helical" evidence="1">
    <location>
        <begin position="105"/>
        <end position="125"/>
    </location>
</feature>
<feature type="transmembrane region" description="Helical" evidence="1">
    <location>
        <begin position="12"/>
        <end position="31"/>
    </location>
</feature>
<dbReference type="STRING" id="1419482.SAMN05444266_103278"/>
<dbReference type="RefSeq" id="WP_073080037.1">
    <property type="nucleotide sequence ID" value="NZ_FRBL01000003.1"/>
</dbReference>
<keyword evidence="3" id="KW-1185">Reference proteome</keyword>
<name>A0A1M7AH12_9BACT</name>
<feature type="transmembrane region" description="Helical" evidence="1">
    <location>
        <begin position="205"/>
        <end position="231"/>
    </location>
</feature>
<dbReference type="AlphaFoldDB" id="A0A1M7AH12"/>
<feature type="transmembrane region" description="Helical" evidence="1">
    <location>
        <begin position="182"/>
        <end position="198"/>
    </location>
</feature>
<keyword evidence="1" id="KW-1133">Transmembrane helix</keyword>
<evidence type="ECO:0008006" key="4">
    <source>
        <dbReference type="Google" id="ProtNLM"/>
    </source>
</evidence>
<feature type="transmembrane region" description="Helical" evidence="1">
    <location>
        <begin position="314"/>
        <end position="334"/>
    </location>
</feature>
<evidence type="ECO:0000313" key="2">
    <source>
        <dbReference type="EMBL" id="SHL42050.1"/>
    </source>
</evidence>
<organism evidence="2 3">
    <name type="scientific">Chitinophaga jiangningensis</name>
    <dbReference type="NCBI Taxonomy" id="1419482"/>
    <lineage>
        <taxon>Bacteria</taxon>
        <taxon>Pseudomonadati</taxon>
        <taxon>Bacteroidota</taxon>
        <taxon>Chitinophagia</taxon>
        <taxon>Chitinophagales</taxon>
        <taxon>Chitinophagaceae</taxon>
        <taxon>Chitinophaga</taxon>
    </lineage>
</organism>
<dbReference type="OrthoDB" id="614715at2"/>
<protein>
    <recommendedName>
        <fullName evidence="4">Dolichyl-phosphate-mannose-protein mannosyltransferase</fullName>
    </recommendedName>
</protein>
<proteinExistence type="predicted"/>
<sequence>MSHLSLESRRWALMEVLLIVGFAVIPLFMTFPYRVNIFLTWEGAYRIAQGQVPFKDYGAPLGYGFWIIPALFMKLFGVQLITLVKAQVFLNILAGLSFAAILRTLEVRPGLRLISILLFIISYSLSNFWPWYNHTVIVYELAGLAFLLKGLFTDTKLSRWVFLVVSAFFLFLSFFTKQDGGALGLLIALGIVLYNVVITRRWMDLVVFLGAYGVIALAIILPLLPGFGYWFNHGQAPHSSRIDPYDIFNELMTYSVWIKAYLVLVVFSVVAGVSNWRVWLTDRKQVTFTILTLGILGEATVFQITSYTPPDNNIFFHAFSFAFIANTLCNKLAYNTSSWKFIVPGTLLVLLWWSGSYWKYADRLMERMFGHQAALATANPTGENVVSRHNYMIFKPDTSFVDEPVGQWVFTDIPVFRKMYMPASTVAGIQKVMALPVVKAKGADLKVLNMSELTPLAAAMHYKLETGPDIPLWHHLGVGMFNRQLKAYEEKIRQHHYDLVIFEYAPLLNNFYPFALRQVLKDNYQQVDTFLAPRRPTNATIEIYIKAYE</sequence>
<feature type="transmembrane region" description="Helical" evidence="1">
    <location>
        <begin position="251"/>
        <end position="274"/>
    </location>
</feature>
<accession>A0A1M7AH12</accession>
<reference evidence="2 3" key="1">
    <citation type="submission" date="2016-11" db="EMBL/GenBank/DDBJ databases">
        <authorList>
            <person name="Jaros S."/>
            <person name="Januszkiewicz K."/>
            <person name="Wedrychowicz H."/>
        </authorList>
    </citation>
    <scope>NUCLEOTIDE SEQUENCE [LARGE SCALE GENOMIC DNA]</scope>
    <source>
        <strain evidence="2 3">DSM 27406</strain>
    </source>
</reference>
<dbReference type="EMBL" id="FRBL01000003">
    <property type="protein sequence ID" value="SHL42050.1"/>
    <property type="molecule type" value="Genomic_DNA"/>
</dbReference>
<keyword evidence="1" id="KW-0812">Transmembrane</keyword>
<dbReference type="Proteomes" id="UP000184420">
    <property type="component" value="Unassembled WGS sequence"/>
</dbReference>
<gene>
    <name evidence="2" type="ORF">SAMN05444266_103278</name>
</gene>
<evidence type="ECO:0000256" key="1">
    <source>
        <dbReference type="SAM" id="Phobius"/>
    </source>
</evidence>
<feature type="transmembrane region" description="Helical" evidence="1">
    <location>
        <begin position="341"/>
        <end position="358"/>
    </location>
</feature>
<feature type="transmembrane region" description="Helical" evidence="1">
    <location>
        <begin position="131"/>
        <end position="148"/>
    </location>
</feature>
<evidence type="ECO:0000313" key="3">
    <source>
        <dbReference type="Proteomes" id="UP000184420"/>
    </source>
</evidence>
<keyword evidence="1" id="KW-0472">Membrane</keyword>